<feature type="signal peptide" evidence="3">
    <location>
        <begin position="1"/>
        <end position="22"/>
    </location>
</feature>
<name>A0A7X7LX06_9RHOO</name>
<protein>
    <submittedName>
        <fullName evidence="4">Uncharacterized protein</fullName>
    </submittedName>
</protein>
<feature type="chain" id="PRO_5031016110" evidence="3">
    <location>
        <begin position="23"/>
        <end position="82"/>
    </location>
</feature>
<sequence length="82" mass="8517">MNHVAALLISACISLSSPAAMAATPQTGNRASMLSLILVAGVMIVGVKLAIAYARRKMEDDFKSAPGKPDSEAQKNDSKTNA</sequence>
<organism evidence="4 5">
    <name type="scientific">Thauera phenolivorans</name>
    <dbReference type="NCBI Taxonomy" id="1792543"/>
    <lineage>
        <taxon>Bacteria</taxon>
        <taxon>Pseudomonadati</taxon>
        <taxon>Pseudomonadota</taxon>
        <taxon>Betaproteobacteria</taxon>
        <taxon>Rhodocyclales</taxon>
        <taxon>Zoogloeaceae</taxon>
        <taxon>Thauera</taxon>
    </lineage>
</organism>
<feature type="transmembrane region" description="Helical" evidence="2">
    <location>
        <begin position="32"/>
        <end position="54"/>
    </location>
</feature>
<keyword evidence="2" id="KW-0472">Membrane</keyword>
<comment type="caution">
    <text evidence="4">The sequence shown here is derived from an EMBL/GenBank/DDBJ whole genome shotgun (WGS) entry which is preliminary data.</text>
</comment>
<evidence type="ECO:0000256" key="2">
    <source>
        <dbReference type="SAM" id="Phobius"/>
    </source>
</evidence>
<dbReference type="Proteomes" id="UP000536534">
    <property type="component" value="Unassembled WGS sequence"/>
</dbReference>
<gene>
    <name evidence="4" type="ORF">GX576_10205</name>
</gene>
<dbReference type="AlphaFoldDB" id="A0A7X7LX06"/>
<proteinExistence type="predicted"/>
<keyword evidence="2" id="KW-0812">Transmembrane</keyword>
<reference evidence="4 5" key="1">
    <citation type="journal article" date="2020" name="Biotechnol. Biofuels">
        <title>New insights from the biogas microbiome by comprehensive genome-resolved metagenomics of nearly 1600 species originating from multiple anaerobic digesters.</title>
        <authorList>
            <person name="Campanaro S."/>
            <person name="Treu L."/>
            <person name="Rodriguez-R L.M."/>
            <person name="Kovalovszki A."/>
            <person name="Ziels R.M."/>
            <person name="Maus I."/>
            <person name="Zhu X."/>
            <person name="Kougias P.G."/>
            <person name="Basile A."/>
            <person name="Luo G."/>
            <person name="Schluter A."/>
            <person name="Konstantinidis K.T."/>
            <person name="Angelidaki I."/>
        </authorList>
    </citation>
    <scope>NUCLEOTIDE SEQUENCE [LARGE SCALE GENOMIC DNA]</scope>
    <source>
        <strain evidence="4">AS06rmzACSIP_256</strain>
    </source>
</reference>
<feature type="region of interest" description="Disordered" evidence="1">
    <location>
        <begin position="60"/>
        <end position="82"/>
    </location>
</feature>
<evidence type="ECO:0000256" key="3">
    <source>
        <dbReference type="SAM" id="SignalP"/>
    </source>
</evidence>
<keyword evidence="3" id="KW-0732">Signal</keyword>
<dbReference type="OrthoDB" id="9908931at2"/>
<dbReference type="RefSeq" id="WP_158014381.1">
    <property type="nucleotide sequence ID" value="NZ_MBFM01000003.1"/>
</dbReference>
<evidence type="ECO:0000313" key="4">
    <source>
        <dbReference type="EMBL" id="NLF54744.1"/>
    </source>
</evidence>
<dbReference type="EMBL" id="JAAYYV010000261">
    <property type="protein sequence ID" value="NLF54744.1"/>
    <property type="molecule type" value="Genomic_DNA"/>
</dbReference>
<accession>A0A7X7LX06</accession>
<keyword evidence="2" id="KW-1133">Transmembrane helix</keyword>
<evidence type="ECO:0000313" key="5">
    <source>
        <dbReference type="Proteomes" id="UP000536534"/>
    </source>
</evidence>
<evidence type="ECO:0000256" key="1">
    <source>
        <dbReference type="SAM" id="MobiDB-lite"/>
    </source>
</evidence>